<reference evidence="1 2" key="1">
    <citation type="journal article" date="2014" name="Genome Biol.">
        <title>Transcriptome and methylome profiling reveals relics of genome dominance in the mesopolyploid Brassica oleracea.</title>
        <authorList>
            <person name="Parkin I.A."/>
            <person name="Koh C."/>
            <person name="Tang H."/>
            <person name="Robinson S.J."/>
            <person name="Kagale S."/>
            <person name="Clarke W.E."/>
            <person name="Town C.D."/>
            <person name="Nixon J."/>
            <person name="Krishnakumar V."/>
            <person name="Bidwell S.L."/>
            <person name="Denoeud F."/>
            <person name="Belcram H."/>
            <person name="Links M.G."/>
            <person name="Just J."/>
            <person name="Clarke C."/>
            <person name="Bender T."/>
            <person name="Huebert T."/>
            <person name="Mason A.S."/>
            <person name="Pires J.C."/>
            <person name="Barker G."/>
            <person name="Moore J."/>
            <person name="Walley P.G."/>
            <person name="Manoli S."/>
            <person name="Batley J."/>
            <person name="Edwards D."/>
            <person name="Nelson M.N."/>
            <person name="Wang X."/>
            <person name="Paterson A.H."/>
            <person name="King G."/>
            <person name="Bancroft I."/>
            <person name="Chalhoub B."/>
            <person name="Sharpe A.G."/>
        </authorList>
    </citation>
    <scope>NUCLEOTIDE SEQUENCE</scope>
    <source>
        <strain evidence="1 2">cv. TO1000</strain>
    </source>
</reference>
<organism evidence="1 2">
    <name type="scientific">Brassica oleracea var. oleracea</name>
    <dbReference type="NCBI Taxonomy" id="109376"/>
    <lineage>
        <taxon>Eukaryota</taxon>
        <taxon>Viridiplantae</taxon>
        <taxon>Streptophyta</taxon>
        <taxon>Embryophyta</taxon>
        <taxon>Tracheophyta</taxon>
        <taxon>Spermatophyta</taxon>
        <taxon>Magnoliopsida</taxon>
        <taxon>eudicotyledons</taxon>
        <taxon>Gunneridae</taxon>
        <taxon>Pentapetalae</taxon>
        <taxon>rosids</taxon>
        <taxon>malvids</taxon>
        <taxon>Brassicales</taxon>
        <taxon>Brassicaceae</taxon>
        <taxon>Brassiceae</taxon>
        <taxon>Brassica</taxon>
    </lineage>
</organism>
<dbReference type="SMR" id="A0A0D3CFS2"/>
<reference evidence="1" key="2">
    <citation type="submission" date="2015-03" db="UniProtKB">
        <authorList>
            <consortium name="EnsemblPlants"/>
        </authorList>
    </citation>
    <scope>IDENTIFICATION</scope>
</reference>
<evidence type="ECO:0000313" key="2">
    <source>
        <dbReference type="Proteomes" id="UP000032141"/>
    </source>
</evidence>
<dbReference type="HOGENOM" id="CLU_2852777_0_0_1"/>
<proteinExistence type="predicted"/>
<dbReference type="EnsemblPlants" id="Bo5g073030.1">
    <property type="protein sequence ID" value="Bo5g073030.1"/>
    <property type="gene ID" value="Bo5g073030"/>
</dbReference>
<dbReference type="OMA" id="QTEFHAT"/>
<evidence type="ECO:0000313" key="1">
    <source>
        <dbReference type="EnsemblPlants" id="Bo5g073030.1"/>
    </source>
</evidence>
<protein>
    <submittedName>
        <fullName evidence="1">Uncharacterized protein</fullName>
    </submittedName>
</protein>
<sequence length="65" mass="7350">MGSVVETGSLSFAPNPVITSLQTEFHATKQIVTQQKTEFEAQIAAMKAENEERFKAMEMRFLQRS</sequence>
<dbReference type="Gramene" id="Bo5g073030.1">
    <property type="protein sequence ID" value="Bo5g073030.1"/>
    <property type="gene ID" value="Bo5g073030"/>
</dbReference>
<keyword evidence="2" id="KW-1185">Reference proteome</keyword>
<name>A0A0D3CFS2_BRAOL</name>
<dbReference type="Proteomes" id="UP000032141">
    <property type="component" value="Chromosome C5"/>
</dbReference>
<accession>A0A0D3CFS2</accession>
<dbReference type="AlphaFoldDB" id="A0A0D3CFS2"/>